<dbReference type="PROSITE" id="PS50022">
    <property type="entry name" value="FA58C_3"/>
    <property type="match status" value="1"/>
</dbReference>
<dbReference type="Proteomes" id="UP000221080">
    <property type="component" value="Chromosome 10"/>
</dbReference>
<dbReference type="GO" id="GO:0016020">
    <property type="term" value="C:membrane"/>
    <property type="evidence" value="ECO:0007669"/>
    <property type="project" value="UniProtKB-SubCell"/>
</dbReference>
<feature type="domain" description="EGF-like" evidence="17">
    <location>
        <begin position="1032"/>
        <end position="1069"/>
    </location>
</feature>
<evidence type="ECO:0000256" key="8">
    <source>
        <dbReference type="ARBA" id="ARBA00022989"/>
    </source>
</evidence>
<keyword evidence="10 12" id="KW-1015">Disulfide bond</keyword>
<feature type="disulfide bond" evidence="12">
    <location>
        <begin position="1004"/>
        <end position="1031"/>
    </location>
</feature>
<dbReference type="PROSITE" id="PS50025">
    <property type="entry name" value="LAM_G_DOMAIN"/>
    <property type="match status" value="4"/>
</dbReference>
<evidence type="ECO:0000256" key="11">
    <source>
        <dbReference type="PROSITE-ProRule" id="PRU00076"/>
    </source>
</evidence>
<feature type="compositionally biased region" description="Polar residues" evidence="13">
    <location>
        <begin position="92"/>
        <end position="106"/>
    </location>
</feature>
<comment type="similarity">
    <text evidence="3">Belongs to the neurexin family.</text>
</comment>
<evidence type="ECO:0000256" key="2">
    <source>
        <dbReference type="ARBA" id="ARBA00004479"/>
    </source>
</evidence>
<dbReference type="FunFam" id="2.60.120.260:FF:000016">
    <property type="entry name" value="Contactin-associated protein-like 4 isoform 1"/>
    <property type="match status" value="1"/>
</dbReference>
<dbReference type="PROSITE" id="PS50026">
    <property type="entry name" value="EGF_3"/>
    <property type="match status" value="2"/>
</dbReference>
<dbReference type="SMART" id="SM00181">
    <property type="entry name" value="EGF"/>
    <property type="match status" value="2"/>
</dbReference>
<dbReference type="Gene3D" id="2.10.25.10">
    <property type="entry name" value="Laminin"/>
    <property type="match status" value="1"/>
</dbReference>
<keyword evidence="8 14" id="KW-1133">Transmembrane helix</keyword>
<reference evidence="20" key="2">
    <citation type="submission" date="2025-08" db="UniProtKB">
        <authorList>
            <consortium name="RefSeq"/>
        </authorList>
    </citation>
    <scope>IDENTIFICATION</scope>
    <source>
        <tissue evidence="20">Blood</tissue>
    </source>
</reference>
<evidence type="ECO:0000256" key="14">
    <source>
        <dbReference type="SAM" id="Phobius"/>
    </source>
</evidence>
<dbReference type="GeneID" id="108270728"/>
<feature type="region of interest" description="Disordered" evidence="13">
    <location>
        <begin position="1286"/>
        <end position="1305"/>
    </location>
</feature>
<dbReference type="PROSITE" id="PS01285">
    <property type="entry name" value="FA58C_1"/>
    <property type="match status" value="1"/>
</dbReference>
<evidence type="ECO:0000259" key="16">
    <source>
        <dbReference type="PROSITE" id="PS50025"/>
    </source>
</evidence>
<evidence type="ECO:0000256" key="4">
    <source>
        <dbReference type="ARBA" id="ARBA00022536"/>
    </source>
</evidence>
<name>A0A2D0RSC4_ICTPU</name>
<organism evidence="19 20">
    <name type="scientific">Ictalurus punctatus</name>
    <name type="common">Channel catfish</name>
    <name type="synonym">Silurus punctatus</name>
    <dbReference type="NCBI Taxonomy" id="7998"/>
    <lineage>
        <taxon>Eukaryota</taxon>
        <taxon>Metazoa</taxon>
        <taxon>Chordata</taxon>
        <taxon>Craniata</taxon>
        <taxon>Vertebrata</taxon>
        <taxon>Euteleostomi</taxon>
        <taxon>Actinopterygii</taxon>
        <taxon>Neopterygii</taxon>
        <taxon>Teleostei</taxon>
        <taxon>Ostariophysi</taxon>
        <taxon>Siluriformes</taxon>
        <taxon>Ictaluridae</taxon>
        <taxon>Ictalurus</taxon>
    </lineage>
</organism>
<dbReference type="SMART" id="SM00231">
    <property type="entry name" value="FA58C"/>
    <property type="match status" value="1"/>
</dbReference>
<comment type="caution">
    <text evidence="11">Lacks conserved residue(s) required for the propagation of feature annotation.</text>
</comment>
<evidence type="ECO:0000256" key="6">
    <source>
        <dbReference type="ARBA" id="ARBA00022729"/>
    </source>
</evidence>
<dbReference type="PANTHER" id="PTHR15036">
    <property type="entry name" value="PIKACHURIN-LIKE PROTEIN"/>
    <property type="match status" value="1"/>
</dbReference>
<dbReference type="InterPro" id="IPR002181">
    <property type="entry name" value="Fibrinogen_a/b/g_C_dom"/>
</dbReference>
<evidence type="ECO:0000259" key="17">
    <source>
        <dbReference type="PROSITE" id="PS50026"/>
    </source>
</evidence>
<evidence type="ECO:0000256" key="10">
    <source>
        <dbReference type="ARBA" id="ARBA00023157"/>
    </source>
</evidence>
<keyword evidence="7" id="KW-0677">Repeat</keyword>
<dbReference type="Pfam" id="PF02210">
    <property type="entry name" value="Laminin_G_2"/>
    <property type="match status" value="4"/>
</dbReference>
<dbReference type="InterPro" id="IPR000421">
    <property type="entry name" value="FA58C"/>
</dbReference>
<evidence type="ECO:0000256" key="13">
    <source>
        <dbReference type="SAM" id="MobiDB-lite"/>
    </source>
</evidence>
<dbReference type="SUPFAM" id="SSF49785">
    <property type="entry name" value="Galactose-binding domain-like"/>
    <property type="match status" value="1"/>
</dbReference>
<dbReference type="PROSITE" id="PS01286">
    <property type="entry name" value="FA58C_2"/>
    <property type="match status" value="1"/>
</dbReference>
<evidence type="ECO:0000256" key="1">
    <source>
        <dbReference type="ARBA" id="ARBA00003165"/>
    </source>
</evidence>
<evidence type="ECO:0000259" key="15">
    <source>
        <dbReference type="PROSITE" id="PS50022"/>
    </source>
</evidence>
<dbReference type="PANTHER" id="PTHR15036:SF46">
    <property type="entry name" value="CONTACTIN-ASSOCIATED PROTEIN-LIKE 5"/>
    <property type="match status" value="1"/>
</dbReference>
<dbReference type="CDD" id="cd00054">
    <property type="entry name" value="EGF_CA"/>
    <property type="match status" value="2"/>
</dbReference>
<proteinExistence type="inferred from homology"/>
<accession>A0A2D0RSC4</accession>
<dbReference type="FunFam" id="2.10.25.10:FF:000015">
    <property type="entry name" value="neurexin-1 isoform X1"/>
    <property type="match status" value="1"/>
</dbReference>
<dbReference type="CDD" id="cd00110">
    <property type="entry name" value="LamG"/>
    <property type="match status" value="4"/>
</dbReference>
<feature type="domain" description="Fibrinogen C-terminal" evidence="18">
    <location>
        <begin position="657"/>
        <end position="709"/>
    </location>
</feature>
<dbReference type="Gene3D" id="2.60.120.1000">
    <property type="match status" value="1"/>
</dbReference>
<keyword evidence="4 11" id="KW-0245">EGF-like domain</keyword>
<evidence type="ECO:0000256" key="7">
    <source>
        <dbReference type="ARBA" id="ARBA00022737"/>
    </source>
</evidence>
<dbReference type="Gene3D" id="2.60.120.200">
    <property type="match status" value="4"/>
</dbReference>
<dbReference type="PROSITE" id="PS51406">
    <property type="entry name" value="FIBRINOGEN_C_2"/>
    <property type="match status" value="1"/>
</dbReference>
<dbReference type="SUPFAM" id="SSF57196">
    <property type="entry name" value="EGF/Laminin"/>
    <property type="match status" value="1"/>
</dbReference>
<feature type="domain" description="EGF-like" evidence="17">
    <location>
        <begin position="621"/>
        <end position="658"/>
    </location>
</feature>
<dbReference type="Gene3D" id="2.60.120.260">
    <property type="entry name" value="Galactose-binding domain-like"/>
    <property type="match status" value="1"/>
</dbReference>
<comment type="function">
    <text evidence="1">May play a role in the correct development and proper functioning of the peripheral and central nervous system and be involved in cell adhesion and intercellular communication.</text>
</comment>
<feature type="domain" description="Laminin G" evidence="16">
    <location>
        <begin position="866"/>
        <end position="1031"/>
    </location>
</feature>
<feature type="domain" description="Laminin G" evidence="16">
    <location>
        <begin position="252"/>
        <end position="433"/>
    </location>
</feature>
<dbReference type="OrthoDB" id="26719at2759"/>
<feature type="domain" description="F5/8 type C" evidence="15">
    <location>
        <begin position="91"/>
        <end position="246"/>
    </location>
</feature>
<gene>
    <name evidence="20" type="primary">cntnap5l</name>
</gene>
<dbReference type="CTD" id="798019"/>
<dbReference type="STRING" id="7998.ENSIPUP00000013673"/>
<dbReference type="SUPFAM" id="SSF56496">
    <property type="entry name" value="Fibrinogen C-terminal domain-like"/>
    <property type="match status" value="1"/>
</dbReference>
<sequence>MVTSEGQAEEAVLLYSPAEEAVPLPCTAEETLLLPSPAEEAVLLPSPAEEAVLLPSPAEEAVLLPSPAEEAVPLPCTAKEAVLLPRPAEEATQPSSAAEGGTQSSRAAGGGAQHPRCSVLRPSAARGGALTFNPGSGGWSPDSEDRRPWLQLDLRDRLEVTVVATQGRWGSADWVSSYQLQYSDSGKTWRSYRQDNMPWTFSGNTDTDSVVQHKLLHSIRTRFLRFLPLEGNPTGGIGLRLEIYGCSYKSDVADFDGLSALLYRFNQKSTSTVKNVISVRFRSRQANGVLLHGEGQRGDYITLELQGGRLALRLNLDDAKPQSSGRHTSVMLGSLLDDHLWHSVLIERFNKQVNFTVDKDTEHFRTQGQEDSLEVDYELSFGGIPLPGKPGTFLRENFHGCLENLYYNGVNIIDMAKRRKPQIYTVGNVTFSCSESQPLAVTFLSATNSFLVLRTDWAAEGLSIRLQFRTWNQDSRLLSVPLSKGLKSSSLILQLSGGLFLLTLRGIPQDMAQISTGPSLCDGQWHSVVVEVKGQQVYLTVDNQKSVVMEITHLTNSLQRTTVIFGGCPVSQYELGCEKPHTGYQGCLRLIFINNQPINLSRIQQEKQANFSELSFDICSIRDRCVPNFCEHGGVCYQSWDQFYCNCSATGYTGTTCHNPIHERSCEAYRNTASSSGVFTIDPDGSGPLEYTQVNCTIAEDKMWTVVGHDHLQPVSVRGSTPRSPYVLIFNYSISPYHIRSLVASSEHCQQEVTYRCRKSRLFDTWDGTPLAWWLDRDGVKRTYWGGSLPGVQQCSCSLEGNCRDMNYFCNCDADQETWVNDTGLLSYKDHLPLSEIAIGDTNRTGSQALFQIGPLRCSGDRFLWNSASFFLESSYLHFPTLQAELSIDISFYFKTGAPSGLFLENVGVQDFIRLELSSPSVVTFTFDLGDGPVVLTVRSPVRLNDRQWHYVQAERNVKEASLQVDLLPLQLTVAGAEGQHRLQLNSQLFVGGAPTTQRGFLGCLRALSINGMTFDLNERAKMTPGMNSGCPGHCSSESLCHNGGRCLENRNSYICDCTPTAFTGANCKTAISASFERGTSVTYALQEPFSVMRNQDPKELQSNKQSDTVRSRENVAFGFLTKHAPALLLSAQFHDQRYMAIMLTQNGSLQIWYSLNQETGPDTFSLKSASLADGRFHWIRMNRDGNQVHVQIDNTVTQQYSLSPGSALAPVRILTLGRIRGSDITDEEVVRAGSSGFIGCLSSVLFNQAAPLKAALQNKGSSAVSIHGRLEESDCGAQSSINTHITTHTGSVNESSKSDRGKAPLTKVAQSDSALIGGVVAAIVFTTLCVLAVLIRFLYQHREPQPPPAIAVKSKRPSLNVEPHKPSHVGKEYFI</sequence>
<keyword evidence="19" id="KW-1185">Reference proteome</keyword>
<protein>
    <submittedName>
        <fullName evidence="20">Contactin-associated protein-like 5 isoform X1</fullName>
    </submittedName>
</protein>
<dbReference type="InterPro" id="IPR000742">
    <property type="entry name" value="EGF"/>
</dbReference>
<evidence type="ECO:0000313" key="19">
    <source>
        <dbReference type="Proteomes" id="UP000221080"/>
    </source>
</evidence>
<evidence type="ECO:0000259" key="18">
    <source>
        <dbReference type="PROSITE" id="PS51406"/>
    </source>
</evidence>
<dbReference type="KEGG" id="ipu:108270728"/>
<dbReference type="InterPro" id="IPR050372">
    <property type="entry name" value="Neurexin-related_CASP"/>
</dbReference>
<dbReference type="CDD" id="cd00057">
    <property type="entry name" value="FA58C"/>
    <property type="match status" value="1"/>
</dbReference>
<evidence type="ECO:0000256" key="12">
    <source>
        <dbReference type="PROSITE-ProRule" id="PRU00122"/>
    </source>
</evidence>
<dbReference type="SMART" id="SM00282">
    <property type="entry name" value="LamG"/>
    <property type="match status" value="4"/>
</dbReference>
<feature type="transmembrane region" description="Helical" evidence="14">
    <location>
        <begin position="1315"/>
        <end position="1340"/>
    </location>
</feature>
<dbReference type="InterPro" id="IPR008979">
    <property type="entry name" value="Galactose-bd-like_sf"/>
</dbReference>
<feature type="domain" description="Laminin G" evidence="16">
    <location>
        <begin position="1091"/>
        <end position="1276"/>
    </location>
</feature>
<dbReference type="InterPro" id="IPR013320">
    <property type="entry name" value="ConA-like_dom_sf"/>
</dbReference>
<dbReference type="SUPFAM" id="SSF49899">
    <property type="entry name" value="Concanavalin A-like lectins/glucanases"/>
    <property type="match status" value="4"/>
</dbReference>
<evidence type="ECO:0000256" key="3">
    <source>
        <dbReference type="ARBA" id="ARBA00010241"/>
    </source>
</evidence>
<evidence type="ECO:0000256" key="5">
    <source>
        <dbReference type="ARBA" id="ARBA00022692"/>
    </source>
</evidence>
<dbReference type="InterPro" id="IPR036056">
    <property type="entry name" value="Fibrinogen-like_C"/>
</dbReference>
<evidence type="ECO:0000313" key="20">
    <source>
        <dbReference type="RefSeq" id="XP_017333071.1"/>
    </source>
</evidence>
<feature type="region of interest" description="Disordered" evidence="13">
    <location>
        <begin position="87"/>
        <end position="118"/>
    </location>
</feature>
<feature type="domain" description="Laminin G" evidence="16">
    <location>
        <begin position="440"/>
        <end position="619"/>
    </location>
</feature>
<comment type="subcellular location">
    <subcellularLocation>
        <location evidence="2">Membrane</location>
        <topology evidence="2">Single-pass type I membrane protein</topology>
    </subcellularLocation>
</comment>
<reference evidence="19" key="1">
    <citation type="journal article" date="2016" name="Nat. Commun.">
        <title>The channel catfish genome sequence provides insights into the evolution of scale formation in teleosts.</title>
        <authorList>
            <person name="Liu Z."/>
            <person name="Liu S."/>
            <person name="Yao J."/>
            <person name="Bao L."/>
            <person name="Zhang J."/>
            <person name="Li Y."/>
            <person name="Jiang C."/>
            <person name="Sun L."/>
            <person name="Wang R."/>
            <person name="Zhang Y."/>
            <person name="Zhou T."/>
            <person name="Zeng Q."/>
            <person name="Fu Q."/>
            <person name="Gao S."/>
            <person name="Li N."/>
            <person name="Koren S."/>
            <person name="Jiang Y."/>
            <person name="Zimin A."/>
            <person name="Xu P."/>
            <person name="Phillippy A.M."/>
            <person name="Geng X."/>
            <person name="Song L."/>
            <person name="Sun F."/>
            <person name="Li C."/>
            <person name="Wang X."/>
            <person name="Chen A."/>
            <person name="Jin Y."/>
            <person name="Yuan Z."/>
            <person name="Yang Y."/>
            <person name="Tan S."/>
            <person name="Peatman E."/>
            <person name="Lu J."/>
            <person name="Qin Z."/>
            <person name="Dunham R."/>
            <person name="Li Z."/>
            <person name="Sonstegard T."/>
            <person name="Feng J."/>
            <person name="Danzmann R.G."/>
            <person name="Schroeder S."/>
            <person name="Scheffler B."/>
            <person name="Duke M.V."/>
            <person name="Ballard L."/>
            <person name="Kucuktas H."/>
            <person name="Kaltenboeck L."/>
            <person name="Liu H."/>
            <person name="Armbruster J."/>
            <person name="Xie Y."/>
            <person name="Kirby M.L."/>
            <person name="Tian Y."/>
            <person name="Flanagan M.E."/>
            <person name="Mu W."/>
            <person name="Waldbieser G.C."/>
        </authorList>
    </citation>
    <scope>NUCLEOTIDE SEQUENCE [LARGE SCALE GENOMIC DNA]</scope>
    <source>
        <strain evidence="19">SDA103</strain>
    </source>
</reference>
<dbReference type="RefSeq" id="XP_017333071.1">
    <property type="nucleotide sequence ID" value="XM_017477582.3"/>
</dbReference>
<keyword evidence="5 14" id="KW-0812">Transmembrane</keyword>
<feature type="compositionally biased region" description="Polar residues" evidence="13">
    <location>
        <begin position="1286"/>
        <end position="1296"/>
    </location>
</feature>
<dbReference type="Pfam" id="PF00754">
    <property type="entry name" value="F5_F8_type_C"/>
    <property type="match status" value="1"/>
</dbReference>
<evidence type="ECO:0000256" key="9">
    <source>
        <dbReference type="ARBA" id="ARBA00023136"/>
    </source>
</evidence>
<keyword evidence="6" id="KW-0732">Signal</keyword>
<keyword evidence="9 14" id="KW-0472">Membrane</keyword>
<dbReference type="InterPro" id="IPR001791">
    <property type="entry name" value="Laminin_G"/>
</dbReference>